<evidence type="ECO:0000259" key="2">
    <source>
        <dbReference type="Pfam" id="PF11141"/>
    </source>
</evidence>
<keyword evidence="4" id="KW-1185">Reference proteome</keyword>
<keyword evidence="1" id="KW-0732">Signal</keyword>
<feature type="chain" id="PRO_5012075923" description="DUF2914 domain-containing protein" evidence="1">
    <location>
        <begin position="27"/>
        <end position="155"/>
    </location>
</feature>
<evidence type="ECO:0000256" key="1">
    <source>
        <dbReference type="SAM" id="SignalP"/>
    </source>
</evidence>
<evidence type="ECO:0000313" key="4">
    <source>
        <dbReference type="Proteomes" id="UP000189462"/>
    </source>
</evidence>
<evidence type="ECO:0000313" key="3">
    <source>
        <dbReference type="EMBL" id="OOG22798.1"/>
    </source>
</evidence>
<feature type="domain" description="DUF2914" evidence="2">
    <location>
        <begin position="70"/>
        <end position="123"/>
    </location>
</feature>
<comment type="caution">
    <text evidence="3">The sequence shown here is derived from an EMBL/GenBank/DDBJ whole genome shotgun (WGS) entry which is preliminary data.</text>
</comment>
<dbReference type="EMBL" id="MVBK01000091">
    <property type="protein sequence ID" value="OOG22798.1"/>
    <property type="molecule type" value="Genomic_DNA"/>
</dbReference>
<sequence length="155" mass="17107">MFGKWCVAIMVSGLMMAALGMQGVTAGEVARAQFTTGVTDREPVDAVTGVDADTRSVFFFTELRDLQGRHVVHRWEYDGEPMAVVGFDVGGPRWRVWSSKQMQPDWQGLWRVQVVTDDGEVLADEVLAFGDVDAPAVDDAEEIIVPETHFMRSGS</sequence>
<dbReference type="InterPro" id="IPR022606">
    <property type="entry name" value="DUF2914"/>
</dbReference>
<reference evidence="3 4" key="1">
    <citation type="submission" date="2017-02" db="EMBL/GenBank/DDBJ databases">
        <title>Genomic diversity within the haloalkaliphilic genus Thioalkalivibrio.</title>
        <authorList>
            <person name="Ahn A.-C."/>
            <person name="Meier-Kolthoff J."/>
            <person name="Overmars L."/>
            <person name="Richter M."/>
            <person name="Woyke T."/>
            <person name="Sorokin D.Y."/>
            <person name="Muyzer G."/>
        </authorList>
    </citation>
    <scope>NUCLEOTIDE SEQUENCE [LARGE SCALE GENOMIC DNA]</scope>
    <source>
        <strain evidence="3 4">ALJD</strain>
    </source>
</reference>
<name>A0A1V3ND48_9GAMM</name>
<dbReference type="Pfam" id="PF11141">
    <property type="entry name" value="DUF2914"/>
    <property type="match status" value="1"/>
</dbReference>
<dbReference type="Proteomes" id="UP000189462">
    <property type="component" value="Unassembled WGS sequence"/>
</dbReference>
<dbReference type="AlphaFoldDB" id="A0A1V3ND48"/>
<dbReference type="STRING" id="108003.B1C78_14025"/>
<feature type="signal peptide" evidence="1">
    <location>
        <begin position="1"/>
        <end position="26"/>
    </location>
</feature>
<protein>
    <recommendedName>
        <fullName evidence="2">DUF2914 domain-containing protein</fullName>
    </recommendedName>
</protein>
<proteinExistence type="predicted"/>
<dbReference type="OrthoDB" id="9796654at2"/>
<gene>
    <name evidence="3" type="ORF">B1C78_14025</name>
</gene>
<accession>A0A1V3ND48</accession>
<organism evidence="3 4">
    <name type="scientific">Thioalkalivibrio denitrificans</name>
    <dbReference type="NCBI Taxonomy" id="108003"/>
    <lineage>
        <taxon>Bacteria</taxon>
        <taxon>Pseudomonadati</taxon>
        <taxon>Pseudomonadota</taxon>
        <taxon>Gammaproteobacteria</taxon>
        <taxon>Chromatiales</taxon>
        <taxon>Ectothiorhodospiraceae</taxon>
        <taxon>Thioalkalivibrio</taxon>
    </lineage>
</organism>